<evidence type="ECO:0000313" key="1">
    <source>
        <dbReference type="EMBL" id="GFS50159.1"/>
    </source>
</evidence>
<keyword evidence="2" id="KW-1185">Reference proteome</keyword>
<reference evidence="1" key="1">
    <citation type="submission" date="2020-08" db="EMBL/GenBank/DDBJ databases">
        <title>Multicomponent nature underlies the extraordinary mechanical properties of spider dragline silk.</title>
        <authorList>
            <person name="Kono N."/>
            <person name="Nakamura H."/>
            <person name="Mori M."/>
            <person name="Yoshida Y."/>
            <person name="Ohtoshi R."/>
            <person name="Malay A.D."/>
            <person name="Moran D.A.P."/>
            <person name="Tomita M."/>
            <person name="Numata K."/>
            <person name="Arakawa K."/>
        </authorList>
    </citation>
    <scope>NUCLEOTIDE SEQUENCE</scope>
</reference>
<dbReference type="EMBL" id="BMAW01045456">
    <property type="protein sequence ID" value="GFS50159.1"/>
    <property type="molecule type" value="Genomic_DNA"/>
</dbReference>
<evidence type="ECO:0000313" key="2">
    <source>
        <dbReference type="Proteomes" id="UP000887013"/>
    </source>
</evidence>
<protein>
    <submittedName>
        <fullName evidence="1">Uncharacterized protein</fullName>
    </submittedName>
</protein>
<gene>
    <name evidence="1" type="primary">NCL1_47061</name>
    <name evidence="1" type="ORF">NPIL_10111</name>
</gene>
<dbReference type="Proteomes" id="UP000887013">
    <property type="component" value="Unassembled WGS sequence"/>
</dbReference>
<comment type="caution">
    <text evidence="1">The sequence shown here is derived from an EMBL/GenBank/DDBJ whole genome shotgun (WGS) entry which is preliminary data.</text>
</comment>
<accession>A0A8X6JPV9</accession>
<proteinExistence type="predicted"/>
<sequence>MDLKFWPSLQLIAYARVARGILFTFDLEILKRDFMYEGRINQSFGQHIEERVSAISVPLFEATFKQLKFKSSKSTDQHSYLPIPNKIQKQLVGVVLALRLEIASWFNSHGEITAFIANFDVCSTLSWYSTGIIDRFETARVLIRNENLDIVVRLYFACQYHFVEDAQMIYTKMTGYGEIPFPIHVLRSIHTSYRLNELKIGFTRIMNSKQWLRLFEKIISQEGMGEDRISRERFIQNCMGIRFFFNRLNGERMKYLCLFFCLKLKGIHHYDLYSCLSEMNAEELNDIVTRLPQEELYRIFESFSCWPFQIMFLDVVNRFRTLVTKDIFLDLLCLIIHKLGRQWRDYPYEEILKDLWKAFSSQYGKYVEEDETLNGITKYVIEAPIPFNIEDFLNVINRCDTLKIRILKYFCFFW</sequence>
<organism evidence="1 2">
    <name type="scientific">Nephila pilipes</name>
    <name type="common">Giant wood spider</name>
    <name type="synonym">Nephila maculata</name>
    <dbReference type="NCBI Taxonomy" id="299642"/>
    <lineage>
        <taxon>Eukaryota</taxon>
        <taxon>Metazoa</taxon>
        <taxon>Ecdysozoa</taxon>
        <taxon>Arthropoda</taxon>
        <taxon>Chelicerata</taxon>
        <taxon>Arachnida</taxon>
        <taxon>Araneae</taxon>
        <taxon>Araneomorphae</taxon>
        <taxon>Entelegynae</taxon>
        <taxon>Araneoidea</taxon>
        <taxon>Nephilidae</taxon>
        <taxon>Nephila</taxon>
    </lineage>
</organism>
<dbReference type="OrthoDB" id="6407690at2759"/>
<dbReference type="AlphaFoldDB" id="A0A8X6JPV9"/>
<name>A0A8X6JPV9_NEPPI</name>